<name>A0A0A2F8U9_9PORP</name>
<proteinExistence type="predicted"/>
<comment type="caution">
    <text evidence="4">The sequence shown here is derived from an EMBL/GenBank/DDBJ whole genome shotgun (WGS) entry which is preliminary data.</text>
</comment>
<dbReference type="eggNOG" id="COG0553">
    <property type="taxonomic scope" value="Bacteria"/>
</dbReference>
<keyword evidence="1" id="KW-0862">Zinc</keyword>
<keyword evidence="1" id="KW-0479">Metal-binding</keyword>
<feature type="domain" description="SWIM-type" evidence="2">
    <location>
        <begin position="57"/>
        <end position="95"/>
    </location>
</feature>
<dbReference type="PROSITE" id="PS50966">
    <property type="entry name" value="ZF_SWIM"/>
    <property type="match status" value="1"/>
</dbReference>
<dbReference type="OrthoDB" id="9760715at2"/>
<evidence type="ECO:0000256" key="1">
    <source>
        <dbReference type="PROSITE-ProRule" id="PRU00325"/>
    </source>
</evidence>
<keyword evidence="6" id="KW-1185">Reference proteome</keyword>
<dbReference type="STRING" id="111105.HR09_08645"/>
<evidence type="ECO:0000313" key="5">
    <source>
        <dbReference type="Proteomes" id="UP000030130"/>
    </source>
</evidence>
<dbReference type="EMBL" id="JRAK01000088">
    <property type="protein sequence ID" value="KGN87393.1"/>
    <property type="molecule type" value="Genomic_DNA"/>
</dbReference>
<dbReference type="PATRIC" id="fig|111105.18.peg.1440"/>
<evidence type="ECO:0000313" key="4">
    <source>
        <dbReference type="EMBL" id="KGN87393.1"/>
    </source>
</evidence>
<dbReference type="GO" id="GO:0008270">
    <property type="term" value="F:zinc ion binding"/>
    <property type="evidence" value="ECO:0007669"/>
    <property type="project" value="UniProtKB-KW"/>
</dbReference>
<keyword evidence="1" id="KW-0863">Zinc-finger</keyword>
<dbReference type="EMBL" id="JRAI01000022">
    <property type="protein sequence ID" value="KGN86866.1"/>
    <property type="molecule type" value="Genomic_DNA"/>
</dbReference>
<reference evidence="3 5" key="1">
    <citation type="submission" date="2014-08" db="EMBL/GenBank/DDBJ databases">
        <title>Porphyromonas gulae strain:COT-052_OH1451 Genome sequencing.</title>
        <authorList>
            <person name="Wallis C."/>
            <person name="Deusch O."/>
            <person name="O'Flynn C."/>
            <person name="Davis I."/>
            <person name="Jospin G."/>
            <person name="Darling A.E."/>
            <person name="Coil D.A."/>
            <person name="Alexiev A."/>
            <person name="Horsfall A."/>
            <person name="Kirkwood N."/>
            <person name="Harris S."/>
            <person name="Eisen J.A."/>
        </authorList>
    </citation>
    <scope>NUCLEOTIDE SEQUENCE [LARGE SCALE GENOMIC DNA]</scope>
    <source>
        <strain evidence="5">COT-052 OH1451</strain>
        <strain evidence="3">COT-052_OH1451</strain>
    </source>
</reference>
<accession>A0A0A2F8U9</accession>
<dbReference type="Proteomes" id="UP000030130">
    <property type="component" value="Unassembled WGS sequence"/>
</dbReference>
<dbReference type="AlphaFoldDB" id="A0A0A2F8U9"/>
<dbReference type="InterPro" id="IPR007527">
    <property type="entry name" value="Znf_SWIM"/>
</dbReference>
<gene>
    <name evidence="3" type="ORF">HR08_03015</name>
    <name evidence="4" type="ORF">HR15_06455</name>
</gene>
<sequence length="459" mass="53642">MKEQKLSNRFCPEGMTVEEWQVGLRREFAEQNPFEVEHLDDNRIWGDYLVANGRNRYRVAFRGVRSERNYCSCLDFRTNGLGTCKHIEAVTLFLQDQVPGYPWGEFDYTPEYSSIYVSYKGGRSIKMRVGREETARFEALRARFFDESGTLPPENYSFLPQICDEAKDIAASFRCYEDVFDLTQEHCRRTEWQDYLRETNPDKRVDNEYTADMPEEMRRHVYDLAYEGHGVMVGVPSDVIVREVVALADVYLRDQPGATGYVIINDPQRFILWRNAFANPVLRRLPIEVMHASAFVKKVANNVPPCTFMFVEQAARLKEWRDPVSVAIKRMQIDHLYMNLETIEDLTPVQFSSVVQHIDPFILGPFYRFIRDYRPIFPLRNDGSNLPEDVRDFMFLYTSDSIKEMNEMLPPIRTAEILLHGTDAEEEIDKLLRHLNRVLSNDTLREVFLKRISMIVGAS</sequence>
<evidence type="ECO:0000313" key="3">
    <source>
        <dbReference type="EMBL" id="KGN86866.1"/>
    </source>
</evidence>
<evidence type="ECO:0000313" key="6">
    <source>
        <dbReference type="Proteomes" id="UP000030146"/>
    </source>
</evidence>
<evidence type="ECO:0000259" key="2">
    <source>
        <dbReference type="PROSITE" id="PS50966"/>
    </source>
</evidence>
<protein>
    <submittedName>
        <fullName evidence="4">SWIM zinc finger domain protein</fullName>
    </submittedName>
</protein>
<organism evidence="4 6">
    <name type="scientific">Porphyromonas gulae</name>
    <dbReference type="NCBI Taxonomy" id="111105"/>
    <lineage>
        <taxon>Bacteria</taxon>
        <taxon>Pseudomonadati</taxon>
        <taxon>Bacteroidota</taxon>
        <taxon>Bacteroidia</taxon>
        <taxon>Bacteroidales</taxon>
        <taxon>Porphyromonadaceae</taxon>
        <taxon>Porphyromonas</taxon>
    </lineage>
</organism>
<dbReference type="RefSeq" id="WP_039420407.1">
    <property type="nucleotide sequence ID" value="NZ_JRAI01000022.1"/>
</dbReference>
<reference evidence="4 6" key="2">
    <citation type="submission" date="2014-08" db="EMBL/GenBank/DDBJ databases">
        <title>Porphyromonas gulae strain:COT-052_OH3439 Genome sequencing.</title>
        <authorList>
            <person name="Wallis C."/>
            <person name="Deusch O."/>
            <person name="O'Flynn C."/>
            <person name="Davis I."/>
            <person name="Jospin G."/>
            <person name="Darling A.E."/>
            <person name="Coil D.A."/>
            <person name="Alexiev A."/>
            <person name="Horsfall A."/>
            <person name="Kirkwood N."/>
            <person name="Harris S."/>
            <person name="Eisen J.A."/>
        </authorList>
    </citation>
    <scope>NUCLEOTIDE SEQUENCE [LARGE SCALE GENOMIC DNA]</scope>
    <source>
        <strain evidence="6">COT-052 OH3439</strain>
        <strain evidence="4">COT-052_OH3439</strain>
    </source>
</reference>
<dbReference type="Proteomes" id="UP000030146">
    <property type="component" value="Unassembled WGS sequence"/>
</dbReference>